<dbReference type="Proteomes" id="UP001151760">
    <property type="component" value="Unassembled WGS sequence"/>
</dbReference>
<dbReference type="EMBL" id="BQNB010014442">
    <property type="protein sequence ID" value="GJT28230.1"/>
    <property type="molecule type" value="Genomic_DNA"/>
</dbReference>
<reference evidence="2" key="2">
    <citation type="submission" date="2022-01" db="EMBL/GenBank/DDBJ databases">
        <authorList>
            <person name="Yamashiro T."/>
            <person name="Shiraishi A."/>
            <person name="Satake H."/>
            <person name="Nakayama K."/>
        </authorList>
    </citation>
    <scope>NUCLEOTIDE SEQUENCE</scope>
</reference>
<protein>
    <submittedName>
        <fullName evidence="2">Uncharacterized protein</fullName>
    </submittedName>
</protein>
<evidence type="ECO:0000313" key="3">
    <source>
        <dbReference type="Proteomes" id="UP001151760"/>
    </source>
</evidence>
<evidence type="ECO:0000256" key="1">
    <source>
        <dbReference type="SAM" id="MobiDB-lite"/>
    </source>
</evidence>
<organism evidence="2 3">
    <name type="scientific">Tanacetum coccineum</name>
    <dbReference type="NCBI Taxonomy" id="301880"/>
    <lineage>
        <taxon>Eukaryota</taxon>
        <taxon>Viridiplantae</taxon>
        <taxon>Streptophyta</taxon>
        <taxon>Embryophyta</taxon>
        <taxon>Tracheophyta</taxon>
        <taxon>Spermatophyta</taxon>
        <taxon>Magnoliopsida</taxon>
        <taxon>eudicotyledons</taxon>
        <taxon>Gunneridae</taxon>
        <taxon>Pentapetalae</taxon>
        <taxon>asterids</taxon>
        <taxon>campanulids</taxon>
        <taxon>Asterales</taxon>
        <taxon>Asteraceae</taxon>
        <taxon>Asteroideae</taxon>
        <taxon>Anthemideae</taxon>
        <taxon>Anthemidinae</taxon>
        <taxon>Tanacetum</taxon>
    </lineage>
</organism>
<gene>
    <name evidence="2" type="ORF">Tco_0908505</name>
</gene>
<proteinExistence type="predicted"/>
<sequence>MLKAATWQAMIGQPPPRGRSGTHMSRVIQVLATYIKSCHVAGCDWTAADVAKVGPTCHVSSMWHPHGAKVSLRGSHVAADVAMG</sequence>
<comment type="caution">
    <text evidence="2">The sequence shown here is derived from an EMBL/GenBank/DDBJ whole genome shotgun (WGS) entry which is preliminary data.</text>
</comment>
<evidence type="ECO:0000313" key="2">
    <source>
        <dbReference type="EMBL" id="GJT28230.1"/>
    </source>
</evidence>
<keyword evidence="3" id="KW-1185">Reference proteome</keyword>
<name>A0ABQ5CMD7_9ASTR</name>
<accession>A0ABQ5CMD7</accession>
<reference evidence="2" key="1">
    <citation type="journal article" date="2022" name="Int. J. Mol. Sci.">
        <title>Draft Genome of Tanacetum Coccineum: Genomic Comparison of Closely Related Tanacetum-Family Plants.</title>
        <authorList>
            <person name="Yamashiro T."/>
            <person name="Shiraishi A."/>
            <person name="Nakayama K."/>
            <person name="Satake H."/>
        </authorList>
    </citation>
    <scope>NUCLEOTIDE SEQUENCE</scope>
</reference>
<feature type="region of interest" description="Disordered" evidence="1">
    <location>
        <begin position="1"/>
        <end position="22"/>
    </location>
</feature>